<dbReference type="PANTHER" id="PTHR42648:SF28">
    <property type="entry name" value="TRANSPOSON-ENCODED PROTEIN WITH RIBONUCLEASE H-LIKE AND RETROVIRUS ZINC FINGER-LIKE DOMAINS"/>
    <property type="match status" value="1"/>
</dbReference>
<dbReference type="GO" id="GO:0006508">
    <property type="term" value="P:proteolysis"/>
    <property type="evidence" value="ECO:0007669"/>
    <property type="project" value="UniProtKB-KW"/>
</dbReference>
<keyword evidence="2" id="KW-0479">Metal-binding</keyword>
<evidence type="ECO:0000313" key="6">
    <source>
        <dbReference type="EMBL" id="KMQ85179.1"/>
    </source>
</evidence>
<dbReference type="InterPro" id="IPR057670">
    <property type="entry name" value="SH3_retrovirus"/>
</dbReference>
<feature type="region of interest" description="Disordered" evidence="3">
    <location>
        <begin position="710"/>
        <end position="810"/>
    </location>
</feature>
<feature type="compositionally biased region" description="Acidic residues" evidence="3">
    <location>
        <begin position="734"/>
        <end position="754"/>
    </location>
</feature>
<dbReference type="PaxDb" id="67767-A0A0J7K4F4"/>
<evidence type="ECO:0000259" key="5">
    <source>
        <dbReference type="PROSITE" id="PS50994"/>
    </source>
</evidence>
<dbReference type="PANTHER" id="PTHR42648">
    <property type="entry name" value="TRANSPOSASE, PUTATIVE-RELATED"/>
    <property type="match status" value="1"/>
</dbReference>
<evidence type="ECO:0000256" key="2">
    <source>
        <dbReference type="PROSITE-ProRule" id="PRU00047"/>
    </source>
</evidence>
<protein>
    <submittedName>
        <fullName evidence="6">Rna-dependent dna polymerase</fullName>
    </submittedName>
</protein>
<dbReference type="InterPro" id="IPR054722">
    <property type="entry name" value="PolX-like_BBD"/>
</dbReference>
<dbReference type="GO" id="GO:0008233">
    <property type="term" value="F:peptidase activity"/>
    <property type="evidence" value="ECO:0007669"/>
    <property type="project" value="UniProtKB-KW"/>
</dbReference>
<accession>A0A0J7K4F4</accession>
<dbReference type="GO" id="GO:0015074">
    <property type="term" value="P:DNA integration"/>
    <property type="evidence" value="ECO:0007669"/>
    <property type="project" value="InterPro"/>
</dbReference>
<dbReference type="Gene3D" id="3.30.420.10">
    <property type="entry name" value="Ribonuclease H-like superfamily/Ribonuclease H"/>
    <property type="match status" value="1"/>
</dbReference>
<dbReference type="InterPro" id="IPR025724">
    <property type="entry name" value="GAG-pre-integrase_dom"/>
</dbReference>
<dbReference type="Pfam" id="PF00665">
    <property type="entry name" value="rve"/>
    <property type="match status" value="1"/>
</dbReference>
<keyword evidence="7" id="KW-1185">Reference proteome</keyword>
<dbReference type="Pfam" id="PF13976">
    <property type="entry name" value="gag_pre-integrs"/>
    <property type="match status" value="1"/>
</dbReference>
<dbReference type="STRING" id="67767.A0A0J7K4F4"/>
<dbReference type="Pfam" id="PF00098">
    <property type="entry name" value="zf-CCHC"/>
    <property type="match status" value="1"/>
</dbReference>
<dbReference type="OrthoDB" id="7696622at2759"/>
<dbReference type="Pfam" id="PF14223">
    <property type="entry name" value="Retrotran_gag_2"/>
    <property type="match status" value="1"/>
</dbReference>
<feature type="compositionally biased region" description="Basic and acidic residues" evidence="3">
    <location>
        <begin position="176"/>
        <end position="193"/>
    </location>
</feature>
<proteinExistence type="predicted"/>
<dbReference type="Proteomes" id="UP000036403">
    <property type="component" value="Unassembled WGS sequence"/>
</dbReference>
<evidence type="ECO:0000313" key="7">
    <source>
        <dbReference type="Proteomes" id="UP000036403"/>
    </source>
</evidence>
<evidence type="ECO:0000259" key="4">
    <source>
        <dbReference type="PROSITE" id="PS50158"/>
    </source>
</evidence>
<dbReference type="InterPro" id="IPR039537">
    <property type="entry name" value="Retrotran_Ty1/copia-like"/>
</dbReference>
<dbReference type="AlphaFoldDB" id="A0A0J7K4F4"/>
<feature type="compositionally biased region" description="Polar residues" evidence="3">
    <location>
        <begin position="788"/>
        <end position="800"/>
    </location>
</feature>
<dbReference type="Gene3D" id="4.10.60.10">
    <property type="entry name" value="Zinc finger, CCHC-type"/>
    <property type="match status" value="1"/>
</dbReference>
<dbReference type="InterPro" id="IPR036875">
    <property type="entry name" value="Znf_CCHC_sf"/>
</dbReference>
<keyword evidence="1" id="KW-0645">Protease</keyword>
<dbReference type="PROSITE" id="PS50994">
    <property type="entry name" value="INTEGRASE"/>
    <property type="match status" value="1"/>
</dbReference>
<dbReference type="SUPFAM" id="SSF57756">
    <property type="entry name" value="Retrovirus zinc finger-like domains"/>
    <property type="match status" value="1"/>
</dbReference>
<dbReference type="PROSITE" id="PS50158">
    <property type="entry name" value="ZF_CCHC"/>
    <property type="match status" value="1"/>
</dbReference>
<feature type="compositionally biased region" description="Basic and acidic residues" evidence="3">
    <location>
        <begin position="710"/>
        <end position="722"/>
    </location>
</feature>
<dbReference type="GO" id="GO:0008270">
    <property type="term" value="F:zinc ion binding"/>
    <property type="evidence" value="ECO:0007669"/>
    <property type="project" value="UniProtKB-KW"/>
</dbReference>
<keyword evidence="2" id="KW-0863">Zinc-finger</keyword>
<dbReference type="SMART" id="SM00343">
    <property type="entry name" value="ZnF_C2HC"/>
    <property type="match status" value="1"/>
</dbReference>
<organism evidence="6 7">
    <name type="scientific">Lasius niger</name>
    <name type="common">Black garden ant</name>
    <dbReference type="NCBI Taxonomy" id="67767"/>
    <lineage>
        <taxon>Eukaryota</taxon>
        <taxon>Metazoa</taxon>
        <taxon>Ecdysozoa</taxon>
        <taxon>Arthropoda</taxon>
        <taxon>Hexapoda</taxon>
        <taxon>Insecta</taxon>
        <taxon>Pterygota</taxon>
        <taxon>Neoptera</taxon>
        <taxon>Endopterygota</taxon>
        <taxon>Hymenoptera</taxon>
        <taxon>Apocrita</taxon>
        <taxon>Aculeata</taxon>
        <taxon>Formicoidea</taxon>
        <taxon>Formicidae</taxon>
        <taxon>Formicinae</taxon>
        <taxon>Lasius</taxon>
        <taxon>Lasius</taxon>
    </lineage>
</organism>
<feature type="domain" description="Integrase catalytic" evidence="5">
    <location>
        <begin position="459"/>
        <end position="636"/>
    </location>
</feature>
<feature type="region of interest" description="Disordered" evidence="3">
    <location>
        <begin position="176"/>
        <end position="224"/>
    </location>
</feature>
<keyword evidence="1" id="KW-0378">Hydrolase</keyword>
<evidence type="ECO:0000256" key="1">
    <source>
        <dbReference type="ARBA" id="ARBA00022670"/>
    </source>
</evidence>
<dbReference type="Pfam" id="PF22936">
    <property type="entry name" value="Pol_BBD"/>
    <property type="match status" value="1"/>
</dbReference>
<feature type="compositionally biased region" description="Polar residues" evidence="3">
    <location>
        <begin position="215"/>
        <end position="224"/>
    </location>
</feature>
<dbReference type="InterPro" id="IPR012337">
    <property type="entry name" value="RNaseH-like_sf"/>
</dbReference>
<sequence>MASASNFSNVEKLNEHNYELWKVQMKSVLVYNDLWQYVNRTEVKPAENAQDWMKKDAKALALINLSITHSQLSHVKKAETSKGAWDILKGVFESKGPVRKATLYKQLLRMEKGPNITMTQHVNEFSSKAGQLEEAGIEIPEELLSIMLLGSLPTQYENFSVAIEYRDDIPPLEVLKAKPKEEEARQNERDTKTADNGTKNDALLARGNTDRGKQSRPNWKGNNTKTNFQKFDGKCFNCDKIGHRSRDCRSKKKSDKAANSDDVLTAIACNAELIRKSESWCLDSSATRHMCNDKQKFEVINKDEQSRVYTAAEHYVKSIKTGNVSLNLKANQRENKVIKLENILYVPELRNNLLSVPTVTERGYNVTFNKNRAYIKRKDGSTILTATKRDQLYVVDEEVNRAFAAKHETDENLLKWHQRYGHVNINDLKKMKVEEMVDGMNFVTKSSEFICEVCAKCKIHVQPFKNSVHHEREILNLIHSDICGPMSVESLGGAKYFVTFSDDCTGYTETMMLHNRSDVLEAFKDYKRKVEKQTGQQIRKLRTDNGREYLSNNFKNFLKAEGIIHQLSVEYTPQQNGVAERKNRTLVEMARCIMLQGNLPQSLWAEAINSVTYLRNRCATKTLNGKTPYEAWTNRKPYVGFLRVIGTKAIVLDKSQKRGKFQPKGDEYVPVGYSQKSKAYRLWKPGTITVVKARDVKFFERRKLSDIPDRNVLDAPEDKVDDTSILQLQPPDTPSEDFSSEESEAEIDDQDDIQEATNEGTKESHRGRGRPKLLRTGRPGRSKKIHRTNNTTNQDPQTVSEALDRNDREA</sequence>
<keyword evidence="2" id="KW-0862">Zinc</keyword>
<dbReference type="InterPro" id="IPR036397">
    <property type="entry name" value="RNaseH_sf"/>
</dbReference>
<dbReference type="InterPro" id="IPR001584">
    <property type="entry name" value="Integrase_cat-core"/>
</dbReference>
<reference evidence="6 7" key="1">
    <citation type="submission" date="2015-04" db="EMBL/GenBank/DDBJ databases">
        <title>Lasius niger genome sequencing.</title>
        <authorList>
            <person name="Konorov E.A."/>
            <person name="Nikitin M.A."/>
            <person name="Kirill M.V."/>
            <person name="Chang P."/>
        </authorList>
    </citation>
    <scope>NUCLEOTIDE SEQUENCE [LARGE SCALE GENOMIC DNA]</scope>
    <source>
        <tissue evidence="6">Whole</tissue>
    </source>
</reference>
<evidence type="ECO:0000256" key="3">
    <source>
        <dbReference type="SAM" id="MobiDB-lite"/>
    </source>
</evidence>
<gene>
    <name evidence="6" type="ORF">RF55_16419</name>
</gene>
<feature type="compositionally biased region" description="Basic residues" evidence="3">
    <location>
        <begin position="767"/>
        <end position="787"/>
    </location>
</feature>
<comment type="caution">
    <text evidence="6">The sequence shown here is derived from an EMBL/GenBank/DDBJ whole genome shotgun (WGS) entry which is preliminary data.</text>
</comment>
<dbReference type="GO" id="GO:0003676">
    <property type="term" value="F:nucleic acid binding"/>
    <property type="evidence" value="ECO:0007669"/>
    <property type="project" value="InterPro"/>
</dbReference>
<dbReference type="Pfam" id="PF25597">
    <property type="entry name" value="SH3_retrovirus"/>
    <property type="match status" value="1"/>
</dbReference>
<dbReference type="EMBL" id="LBMM01014442">
    <property type="protein sequence ID" value="KMQ85179.1"/>
    <property type="molecule type" value="Genomic_DNA"/>
</dbReference>
<name>A0A0J7K4F4_LASNI</name>
<dbReference type="InterPro" id="IPR001878">
    <property type="entry name" value="Znf_CCHC"/>
</dbReference>
<feature type="domain" description="CCHC-type" evidence="4">
    <location>
        <begin position="234"/>
        <end position="250"/>
    </location>
</feature>
<dbReference type="SUPFAM" id="SSF53098">
    <property type="entry name" value="Ribonuclease H-like"/>
    <property type="match status" value="1"/>
</dbReference>